<reference evidence="3" key="4">
    <citation type="submission" date="2025-09" db="UniProtKB">
        <authorList>
            <consortium name="Ensembl"/>
        </authorList>
    </citation>
    <scope>IDENTIFICATION</scope>
</reference>
<dbReference type="AlphaFoldDB" id="A0A3P8ZPX6"/>
<dbReference type="STRING" id="8010.ENSELUP00000030909"/>
<dbReference type="Proteomes" id="UP000265140">
    <property type="component" value="Chromosome 24"/>
</dbReference>
<dbReference type="OMA" id="DCKPPTT"/>
<dbReference type="PROSITE" id="PS50096">
    <property type="entry name" value="IQ"/>
    <property type="match status" value="1"/>
</dbReference>
<accession>A0A3P8ZPX6</accession>
<protein>
    <submittedName>
        <fullName evidence="3">Uncharacterized protein</fullName>
    </submittedName>
</protein>
<dbReference type="PANTHER" id="PTHR15359:SF5">
    <property type="entry name" value="PURKINJE CELL PROTEIN 4-LIKE PROTEIN 1"/>
    <property type="match status" value="1"/>
</dbReference>
<evidence type="ECO:0000256" key="2">
    <source>
        <dbReference type="SAM" id="MobiDB-lite"/>
    </source>
</evidence>
<name>A0A3P8ZPX6_ESOLU</name>
<dbReference type="InterPro" id="IPR052142">
    <property type="entry name" value="Calmodulin_Regulator_PCP4-like"/>
</dbReference>
<comment type="similarity">
    <text evidence="1">Belongs to the PCP4 family.</text>
</comment>
<dbReference type="PANTHER" id="PTHR15359">
    <property type="entry name" value="IG-LIKE DOMAIN-CONTAINING PROTEIN"/>
    <property type="match status" value="1"/>
</dbReference>
<evidence type="ECO:0000313" key="4">
    <source>
        <dbReference type="Proteomes" id="UP000265140"/>
    </source>
</evidence>
<dbReference type="Bgee" id="ENSELUG00000008305">
    <property type="expression patterns" value="Expressed in brain and 11 other cell types or tissues"/>
</dbReference>
<reference evidence="3" key="2">
    <citation type="submission" date="2020-02" db="EMBL/GenBank/DDBJ databases">
        <title>Esox lucius (northern pike) genome, fEsoLuc1, primary haplotype.</title>
        <authorList>
            <person name="Myers G."/>
            <person name="Karagic N."/>
            <person name="Meyer A."/>
            <person name="Pippel M."/>
            <person name="Reichard M."/>
            <person name="Winkler S."/>
            <person name="Tracey A."/>
            <person name="Sims Y."/>
            <person name="Howe K."/>
            <person name="Rhie A."/>
            <person name="Formenti G."/>
            <person name="Durbin R."/>
            <person name="Fedrigo O."/>
            <person name="Jarvis E.D."/>
        </authorList>
    </citation>
    <scope>NUCLEOTIDE SEQUENCE [LARGE SCALE GENOMIC DNA]</scope>
</reference>
<reference evidence="4" key="1">
    <citation type="journal article" date="2014" name="PLoS ONE">
        <title>The genome and linkage map of the northern pike (Esox lucius): conserved synteny revealed between the salmonid sister group and the Neoteleostei.</title>
        <authorList>
            <person name="Rondeau E.B."/>
            <person name="Minkley D.R."/>
            <person name="Leong J.S."/>
            <person name="Messmer A.M."/>
            <person name="Jantzen J.R."/>
            <person name="von Schalburg K.R."/>
            <person name="Lemon C."/>
            <person name="Bird N.H."/>
            <person name="Koop B.F."/>
        </authorList>
    </citation>
    <scope>NUCLEOTIDE SEQUENCE</scope>
</reference>
<dbReference type="InParanoid" id="A0A3P8ZPX6"/>
<dbReference type="Ensembl" id="ENSELUT00000007109.3">
    <property type="protein sequence ID" value="ENSELUP00000030909.3"/>
    <property type="gene ID" value="ENSELUG00000008305.3"/>
</dbReference>
<dbReference type="GeneTree" id="ENSGT01120000272393"/>
<feature type="region of interest" description="Disordered" evidence="2">
    <location>
        <begin position="1"/>
        <end position="29"/>
    </location>
</feature>
<keyword evidence="4" id="KW-1185">Reference proteome</keyword>
<proteinExistence type="inferred from homology"/>
<reference evidence="3" key="3">
    <citation type="submission" date="2025-08" db="UniProtKB">
        <authorList>
            <consortium name="Ensembl"/>
        </authorList>
    </citation>
    <scope>IDENTIFICATION</scope>
</reference>
<evidence type="ECO:0000313" key="3">
    <source>
        <dbReference type="Ensembl" id="ENSELUP00000030909.3"/>
    </source>
</evidence>
<sequence>AERTNSNLQKKAVDSKPPATGEEEEEVDIDLEAPETEKAALAIQNQFRRFQKKKK</sequence>
<organism evidence="3 4">
    <name type="scientific">Esox lucius</name>
    <name type="common">Northern pike</name>
    <dbReference type="NCBI Taxonomy" id="8010"/>
    <lineage>
        <taxon>Eukaryota</taxon>
        <taxon>Metazoa</taxon>
        <taxon>Chordata</taxon>
        <taxon>Craniata</taxon>
        <taxon>Vertebrata</taxon>
        <taxon>Euteleostomi</taxon>
        <taxon>Actinopterygii</taxon>
        <taxon>Neopterygii</taxon>
        <taxon>Teleostei</taxon>
        <taxon>Protacanthopterygii</taxon>
        <taxon>Esociformes</taxon>
        <taxon>Esocidae</taxon>
        <taxon>Esox</taxon>
    </lineage>
</organism>
<evidence type="ECO:0000256" key="1">
    <source>
        <dbReference type="ARBA" id="ARBA00038017"/>
    </source>
</evidence>